<organism evidence="5 6">
    <name type="scientific">Paratractidigestivibacter faecalis</name>
    <dbReference type="NCBI Taxonomy" id="2292441"/>
    <lineage>
        <taxon>Bacteria</taxon>
        <taxon>Bacillati</taxon>
        <taxon>Actinomycetota</taxon>
        <taxon>Coriobacteriia</taxon>
        <taxon>Coriobacteriales</taxon>
        <taxon>Atopobiaceae</taxon>
        <taxon>Paratractidigestivibacter</taxon>
    </lineage>
</organism>
<name>A0ABV1IDW7_9ACTN</name>
<reference evidence="5 6" key="1">
    <citation type="submission" date="2024-04" db="EMBL/GenBank/DDBJ databases">
        <title>Human intestinal bacterial collection.</title>
        <authorList>
            <person name="Pauvert C."/>
            <person name="Hitch T.C.A."/>
            <person name="Clavel T."/>
        </authorList>
    </citation>
    <scope>NUCLEOTIDE SEQUENCE [LARGE SCALE GENOMIC DNA]</scope>
    <source>
        <strain evidence="5 6">CLA-AA-H197</strain>
    </source>
</reference>
<keyword evidence="2" id="KW-0813">Transport</keyword>
<dbReference type="Pfam" id="PF00497">
    <property type="entry name" value="SBP_bac_3"/>
    <property type="match status" value="1"/>
</dbReference>
<dbReference type="PROSITE" id="PS51257">
    <property type="entry name" value="PROKAR_LIPOPROTEIN"/>
    <property type="match status" value="1"/>
</dbReference>
<dbReference type="Proteomes" id="UP001478817">
    <property type="component" value="Unassembled WGS sequence"/>
</dbReference>
<sequence>MNKKNLMLDRRQALGLGAGMFGAAALATLAGCSDGPSEPASNGGSDAAQTSSTDIDKDAFDKLVATVEPADDATIEANAWAKAIKEAGTFRLGATRTSVLFSQLDETTGKVYGFDAAIYLSLIRYILGDETKYDYTQMTSDTRESVLQNDNVDAVFATYSINEKRKEVISFAGPYFTTQQGILVAADNQDINGLDDLKGKKVAVQSGSTGPQVMEEYAPEAELQEFSKDDECRAALEQGRVDAYVVDMTLHMGNVVKNPGKYRIAGDAFGPEDKYGIGLKLGSDGVDFVNAFLEKFEKDGKWADFYKICIADRTGVSTVPEPPAIGA</sequence>
<protein>
    <submittedName>
        <fullName evidence="5">Transporter substrate-binding domain-containing protein</fullName>
    </submittedName>
</protein>
<dbReference type="EMBL" id="JBBNGS010000002">
    <property type="protein sequence ID" value="MEQ2637088.1"/>
    <property type="molecule type" value="Genomic_DNA"/>
</dbReference>
<dbReference type="InterPro" id="IPR051455">
    <property type="entry name" value="Bact_solute-bind_prot3"/>
</dbReference>
<evidence type="ECO:0000313" key="5">
    <source>
        <dbReference type="EMBL" id="MEQ2637088.1"/>
    </source>
</evidence>
<evidence type="ECO:0000259" key="4">
    <source>
        <dbReference type="SMART" id="SM00062"/>
    </source>
</evidence>
<evidence type="ECO:0000256" key="2">
    <source>
        <dbReference type="ARBA" id="ARBA00022448"/>
    </source>
</evidence>
<dbReference type="PANTHER" id="PTHR30085:SF6">
    <property type="entry name" value="ABC TRANSPORTER GLUTAMINE-BINDING PROTEIN GLNH"/>
    <property type="match status" value="1"/>
</dbReference>
<comment type="caution">
    <text evidence="5">The sequence shown here is derived from an EMBL/GenBank/DDBJ whole genome shotgun (WGS) entry which is preliminary data.</text>
</comment>
<proteinExistence type="inferred from homology"/>
<dbReference type="InterPro" id="IPR001638">
    <property type="entry name" value="Solute-binding_3/MltF_N"/>
</dbReference>
<accession>A0ABV1IDW7</accession>
<comment type="similarity">
    <text evidence="1">Belongs to the bacterial solute-binding protein 3 family.</text>
</comment>
<evidence type="ECO:0000256" key="1">
    <source>
        <dbReference type="ARBA" id="ARBA00010333"/>
    </source>
</evidence>
<gene>
    <name evidence="5" type="ORF">AAAT05_01795</name>
</gene>
<dbReference type="SMART" id="SM00062">
    <property type="entry name" value="PBPb"/>
    <property type="match status" value="1"/>
</dbReference>
<evidence type="ECO:0000256" key="3">
    <source>
        <dbReference type="ARBA" id="ARBA00022729"/>
    </source>
</evidence>
<dbReference type="InterPro" id="IPR006311">
    <property type="entry name" value="TAT_signal"/>
</dbReference>
<keyword evidence="6" id="KW-1185">Reference proteome</keyword>
<feature type="domain" description="Solute-binding protein family 3/N-terminal" evidence="4">
    <location>
        <begin position="89"/>
        <end position="304"/>
    </location>
</feature>
<dbReference type="SUPFAM" id="SSF53850">
    <property type="entry name" value="Periplasmic binding protein-like II"/>
    <property type="match status" value="1"/>
</dbReference>
<dbReference type="PANTHER" id="PTHR30085">
    <property type="entry name" value="AMINO ACID ABC TRANSPORTER PERMEASE"/>
    <property type="match status" value="1"/>
</dbReference>
<dbReference type="Gene3D" id="3.40.190.10">
    <property type="entry name" value="Periplasmic binding protein-like II"/>
    <property type="match status" value="2"/>
</dbReference>
<dbReference type="PROSITE" id="PS51318">
    <property type="entry name" value="TAT"/>
    <property type="match status" value="1"/>
</dbReference>
<dbReference type="RefSeq" id="WP_349181477.1">
    <property type="nucleotide sequence ID" value="NZ_JBBNGS010000002.1"/>
</dbReference>
<evidence type="ECO:0000313" key="6">
    <source>
        <dbReference type="Proteomes" id="UP001478817"/>
    </source>
</evidence>
<keyword evidence="3" id="KW-0732">Signal</keyword>